<protein>
    <submittedName>
        <fullName evidence="1">Uncharacterized protein</fullName>
    </submittedName>
</protein>
<organism evidence="1 2">
    <name type="scientific">Diacronema lutheri</name>
    <name type="common">Unicellular marine alga</name>
    <name type="synonym">Monochrysis lutheri</name>
    <dbReference type="NCBI Taxonomy" id="2081491"/>
    <lineage>
        <taxon>Eukaryota</taxon>
        <taxon>Haptista</taxon>
        <taxon>Haptophyta</taxon>
        <taxon>Pavlovophyceae</taxon>
        <taxon>Pavlovales</taxon>
        <taxon>Pavlovaceae</taxon>
        <taxon>Diacronema</taxon>
    </lineage>
</organism>
<evidence type="ECO:0000313" key="1">
    <source>
        <dbReference type="EMBL" id="KAG8469266.1"/>
    </source>
</evidence>
<sequence>MLAPRPGQSGHYVVSRLEDGAVKTERVDEQALLALFASGDSLTGDSGAALDWTVLAARGHPASHAPRAAGAPVAEARTAWAEDAAAAPAAARAAAPSGYALVVHSAGGDDDAAKALALRTERFVATLASAFKAGAPEEGAAETPLASTELMALFAKAEQAVQSIHNVPAEHGGGVGSFLKDQRARSERVRSSIELRLDEAGVPLPDLPPGLERGLAGPLASSSRMLAASVLGVTGRIR</sequence>
<proteinExistence type="predicted"/>
<gene>
    <name evidence="1" type="ORF">KFE25_007784</name>
</gene>
<name>A0A8J6CFM2_DIALT</name>
<evidence type="ECO:0000313" key="2">
    <source>
        <dbReference type="Proteomes" id="UP000751190"/>
    </source>
</evidence>
<reference evidence="1" key="1">
    <citation type="submission" date="2021-05" db="EMBL/GenBank/DDBJ databases">
        <title>The genome of the haptophyte Pavlova lutheri (Diacronema luteri, Pavlovales) - a model for lipid biosynthesis in eukaryotic algae.</title>
        <authorList>
            <person name="Hulatt C.J."/>
            <person name="Posewitz M.C."/>
        </authorList>
    </citation>
    <scope>NUCLEOTIDE SEQUENCE</scope>
    <source>
        <strain evidence="1">NIVA-4/92</strain>
    </source>
</reference>
<dbReference type="AlphaFoldDB" id="A0A8J6CFM2"/>
<accession>A0A8J6CFM2</accession>
<dbReference type="EMBL" id="JAGTXO010000003">
    <property type="protein sequence ID" value="KAG8469266.1"/>
    <property type="molecule type" value="Genomic_DNA"/>
</dbReference>
<comment type="caution">
    <text evidence="1">The sequence shown here is derived from an EMBL/GenBank/DDBJ whole genome shotgun (WGS) entry which is preliminary data.</text>
</comment>
<keyword evidence="2" id="KW-1185">Reference proteome</keyword>
<dbReference type="OrthoDB" id="10604368at2759"/>
<dbReference type="Proteomes" id="UP000751190">
    <property type="component" value="Unassembled WGS sequence"/>
</dbReference>